<dbReference type="EMBL" id="BLLF01001089">
    <property type="protein sequence ID" value="GFH17050.1"/>
    <property type="molecule type" value="Genomic_DNA"/>
</dbReference>
<name>A0A699Z6A4_HAELA</name>
<keyword evidence="3" id="KW-0472">Membrane</keyword>
<dbReference type="GO" id="GO:0016740">
    <property type="term" value="F:transferase activity"/>
    <property type="evidence" value="ECO:0007669"/>
    <property type="project" value="UniProtKB-KW"/>
</dbReference>
<proteinExistence type="inferred from homology"/>
<gene>
    <name evidence="4" type="ORF">HaLaN_13589</name>
</gene>
<keyword evidence="4" id="KW-0808">Transferase</keyword>
<dbReference type="PANTHER" id="PTHR10414:SF37">
    <property type="entry name" value="BB IN A BOXCAR, ISOFORM C"/>
    <property type="match status" value="1"/>
</dbReference>
<comment type="subcellular location">
    <subcellularLocation>
        <location evidence="1">Membrane</location>
    </subcellularLocation>
</comment>
<evidence type="ECO:0000256" key="3">
    <source>
        <dbReference type="ARBA" id="ARBA00023136"/>
    </source>
</evidence>
<protein>
    <submittedName>
        <fullName evidence="4">CDP-ethanolamine:DAG ethanolamine phosphotransferase</fullName>
    </submittedName>
</protein>
<comment type="similarity">
    <text evidence="2">Belongs to the CDP-alcohol phosphatidyltransferase class-I family.</text>
</comment>
<accession>A0A699Z6A4</accession>
<dbReference type="GO" id="GO:0016020">
    <property type="term" value="C:membrane"/>
    <property type="evidence" value="ECO:0007669"/>
    <property type="project" value="UniProtKB-SubCell"/>
</dbReference>
<dbReference type="GO" id="GO:0008610">
    <property type="term" value="P:lipid biosynthetic process"/>
    <property type="evidence" value="ECO:0007669"/>
    <property type="project" value="UniProtKB-ARBA"/>
</dbReference>
<evidence type="ECO:0000256" key="1">
    <source>
        <dbReference type="ARBA" id="ARBA00004370"/>
    </source>
</evidence>
<dbReference type="AlphaFoldDB" id="A0A699Z6A4"/>
<comment type="caution">
    <text evidence="4">The sequence shown here is derived from an EMBL/GenBank/DDBJ whole genome shotgun (WGS) entry which is preliminary data.</text>
</comment>
<dbReference type="PANTHER" id="PTHR10414">
    <property type="entry name" value="ETHANOLAMINEPHOSPHOTRANSFERASE"/>
    <property type="match status" value="1"/>
</dbReference>
<dbReference type="Proteomes" id="UP000485058">
    <property type="component" value="Unassembled WGS sequence"/>
</dbReference>
<sequence>MQPLSKEALEGLRSYKYVAGGYTKLDDWHQPFWNACVQRLPLWLAPNLITLAATMCIASAYI</sequence>
<organism evidence="4 5">
    <name type="scientific">Haematococcus lacustris</name>
    <name type="common">Green alga</name>
    <name type="synonym">Haematococcus pluvialis</name>
    <dbReference type="NCBI Taxonomy" id="44745"/>
    <lineage>
        <taxon>Eukaryota</taxon>
        <taxon>Viridiplantae</taxon>
        <taxon>Chlorophyta</taxon>
        <taxon>core chlorophytes</taxon>
        <taxon>Chlorophyceae</taxon>
        <taxon>CS clade</taxon>
        <taxon>Chlamydomonadales</taxon>
        <taxon>Haematococcaceae</taxon>
        <taxon>Haematococcus</taxon>
    </lineage>
</organism>
<reference evidence="4 5" key="1">
    <citation type="submission" date="2020-02" db="EMBL/GenBank/DDBJ databases">
        <title>Draft genome sequence of Haematococcus lacustris strain NIES-144.</title>
        <authorList>
            <person name="Morimoto D."/>
            <person name="Nakagawa S."/>
            <person name="Yoshida T."/>
            <person name="Sawayama S."/>
        </authorList>
    </citation>
    <scope>NUCLEOTIDE SEQUENCE [LARGE SCALE GENOMIC DNA]</scope>
    <source>
        <strain evidence="4 5">NIES-144</strain>
    </source>
</reference>
<keyword evidence="5" id="KW-1185">Reference proteome</keyword>
<feature type="non-terminal residue" evidence="4">
    <location>
        <position position="62"/>
    </location>
</feature>
<evidence type="ECO:0000313" key="5">
    <source>
        <dbReference type="Proteomes" id="UP000485058"/>
    </source>
</evidence>
<feature type="non-terminal residue" evidence="4">
    <location>
        <position position="1"/>
    </location>
</feature>
<dbReference type="InterPro" id="IPR014472">
    <property type="entry name" value="CHOPT"/>
</dbReference>
<evidence type="ECO:0000256" key="2">
    <source>
        <dbReference type="ARBA" id="ARBA00010441"/>
    </source>
</evidence>
<evidence type="ECO:0000313" key="4">
    <source>
        <dbReference type="EMBL" id="GFH17050.1"/>
    </source>
</evidence>